<keyword evidence="3" id="KW-0150">Chloroplast</keyword>
<dbReference type="Pfam" id="PF01764">
    <property type="entry name" value="Lipase_3"/>
    <property type="match status" value="1"/>
</dbReference>
<evidence type="ECO:0000259" key="9">
    <source>
        <dbReference type="Pfam" id="PF01764"/>
    </source>
</evidence>
<evidence type="ECO:0000313" key="10">
    <source>
        <dbReference type="Proteomes" id="UP000515211"/>
    </source>
</evidence>
<dbReference type="GeneID" id="107486134"/>
<reference evidence="11" key="2">
    <citation type="submission" date="2025-08" db="UniProtKB">
        <authorList>
            <consortium name="RefSeq"/>
        </authorList>
    </citation>
    <scope>IDENTIFICATION</scope>
    <source>
        <tissue evidence="11">Whole plant</tissue>
    </source>
</reference>
<dbReference type="CDD" id="cd00519">
    <property type="entry name" value="Lipase_3"/>
    <property type="match status" value="1"/>
</dbReference>
<evidence type="ECO:0000256" key="7">
    <source>
        <dbReference type="ARBA" id="ARBA00022963"/>
    </source>
</evidence>
<dbReference type="Proteomes" id="UP000515211">
    <property type="component" value="Chromosome 4"/>
</dbReference>
<dbReference type="RefSeq" id="XP_015962170.1">
    <property type="nucleotide sequence ID" value="XM_016106684.3"/>
</dbReference>
<dbReference type="GO" id="GO:0047714">
    <property type="term" value="F:galactolipase activity"/>
    <property type="evidence" value="ECO:0007669"/>
    <property type="project" value="UniProtKB-ARBA"/>
</dbReference>
<keyword evidence="10" id="KW-1185">Reference proteome</keyword>
<dbReference type="GO" id="GO:0009507">
    <property type="term" value="C:chloroplast"/>
    <property type="evidence" value="ECO:0007669"/>
    <property type="project" value="UniProtKB-SubCell"/>
</dbReference>
<comment type="subcellular location">
    <subcellularLocation>
        <location evidence="1">Plastid</location>
        <location evidence="1">Chloroplast</location>
    </subcellularLocation>
</comment>
<gene>
    <name evidence="11" type="primary">LOC107486134</name>
</gene>
<comment type="similarity">
    <text evidence="2">Belongs to the AB hydrolase superfamily. Lipase family.</text>
</comment>
<dbReference type="AlphaFoldDB" id="A0A6P4D6N6"/>
<reference evidence="10" key="1">
    <citation type="journal article" date="2016" name="Nat. Genet.">
        <title>The genome sequences of Arachis duranensis and Arachis ipaensis, the diploid ancestors of cultivated peanut.</title>
        <authorList>
            <person name="Bertioli D.J."/>
            <person name="Cannon S.B."/>
            <person name="Froenicke L."/>
            <person name="Huang G."/>
            <person name="Farmer A.D."/>
            <person name="Cannon E.K."/>
            <person name="Liu X."/>
            <person name="Gao D."/>
            <person name="Clevenger J."/>
            <person name="Dash S."/>
            <person name="Ren L."/>
            <person name="Moretzsohn M.C."/>
            <person name="Shirasawa K."/>
            <person name="Huang W."/>
            <person name="Vidigal B."/>
            <person name="Abernathy B."/>
            <person name="Chu Y."/>
            <person name="Niederhuth C.E."/>
            <person name="Umale P."/>
            <person name="Araujo A.C."/>
            <person name="Kozik A."/>
            <person name="Kim K.D."/>
            <person name="Burow M.D."/>
            <person name="Varshney R.K."/>
            <person name="Wang X."/>
            <person name="Zhang X."/>
            <person name="Barkley N."/>
            <person name="Guimaraes P.M."/>
            <person name="Isobe S."/>
            <person name="Guo B."/>
            <person name="Liao B."/>
            <person name="Stalker H.T."/>
            <person name="Schmitz R.J."/>
            <person name="Scheffler B.E."/>
            <person name="Leal-Bertioli S.C."/>
            <person name="Xun X."/>
            <person name="Jackson S.A."/>
            <person name="Michelmore R."/>
            <person name="Ozias-Akins P."/>
        </authorList>
    </citation>
    <scope>NUCLEOTIDE SEQUENCE [LARGE SCALE GENOMIC DNA]</scope>
    <source>
        <strain evidence="10">cv. V14167</strain>
    </source>
</reference>
<evidence type="ECO:0000256" key="5">
    <source>
        <dbReference type="ARBA" id="ARBA00022801"/>
    </source>
</evidence>
<evidence type="ECO:0000256" key="6">
    <source>
        <dbReference type="ARBA" id="ARBA00022946"/>
    </source>
</evidence>
<evidence type="ECO:0000256" key="4">
    <source>
        <dbReference type="ARBA" id="ARBA00022640"/>
    </source>
</evidence>
<evidence type="ECO:0000313" key="11">
    <source>
        <dbReference type="RefSeq" id="XP_015962170.1"/>
    </source>
</evidence>
<evidence type="ECO:0000256" key="8">
    <source>
        <dbReference type="ARBA" id="ARBA00023098"/>
    </source>
</evidence>
<keyword evidence="4" id="KW-0934">Plastid</keyword>
<dbReference type="PANTHER" id="PTHR31403">
    <property type="entry name" value="PHOSPHOLIPASE A1-IBETA2, CHLOROPLASTIC"/>
    <property type="match status" value="1"/>
</dbReference>
<feature type="domain" description="Fungal lipase-type" evidence="9">
    <location>
        <begin position="222"/>
        <end position="378"/>
    </location>
</feature>
<dbReference type="InterPro" id="IPR002921">
    <property type="entry name" value="Fungal_lipase-type"/>
</dbReference>
<sequence length="465" mass="51783">MSLRNIIPTPSPTTLPSSYTLKPRCVNYITTHNNPSSSTKPTTYNNLSLSNENTHQQATLHLEKMINLEDHNILSSSSFESTPSTSSFGIGTYQNKLGKRWKEYQGMTNWEGLLDPLDDNLRAEILRYGHFVEAAYKSFEFDPSSPNYANCRFPKTTLFERCGLPNTGYKVTKYLRATSGIQLPNWVDKAPSWVATQSSYVGYVAVCDNKEEIKRLGRRDVVIAFRGTTTCLEWLENLRATLTNLPCNPMDGETMGCHGSGAMVESGFLSLYSSSIPDNPSALSLQQMVKQEIVRILQAYAGEPLSLTITGHSLGAALATLAAYDINTSFPKLPMVTVISFGGPRVGDRRFRRQLEKQGTKVLRIVNSEDVITKVPGFVFDDDMAKEGGIHVAGLPSWIQKRVEKAQWVYAEVGKELRLCSRDSPYLGSTNVATCHELNTYLHLVDGFVSSTCPFRATAKRFLQR</sequence>
<organism evidence="10 11">
    <name type="scientific">Arachis duranensis</name>
    <name type="common">Wild peanut</name>
    <dbReference type="NCBI Taxonomy" id="130453"/>
    <lineage>
        <taxon>Eukaryota</taxon>
        <taxon>Viridiplantae</taxon>
        <taxon>Streptophyta</taxon>
        <taxon>Embryophyta</taxon>
        <taxon>Tracheophyta</taxon>
        <taxon>Spermatophyta</taxon>
        <taxon>Magnoliopsida</taxon>
        <taxon>eudicotyledons</taxon>
        <taxon>Gunneridae</taxon>
        <taxon>Pentapetalae</taxon>
        <taxon>rosids</taxon>
        <taxon>fabids</taxon>
        <taxon>Fabales</taxon>
        <taxon>Fabaceae</taxon>
        <taxon>Papilionoideae</taxon>
        <taxon>50 kb inversion clade</taxon>
        <taxon>dalbergioids sensu lato</taxon>
        <taxon>Dalbergieae</taxon>
        <taxon>Pterocarpus clade</taxon>
        <taxon>Arachis</taxon>
    </lineage>
</organism>
<dbReference type="GO" id="GO:0008970">
    <property type="term" value="F:phospholipase A1 activity"/>
    <property type="evidence" value="ECO:0007669"/>
    <property type="project" value="UniProtKB-ARBA"/>
</dbReference>
<evidence type="ECO:0000256" key="1">
    <source>
        <dbReference type="ARBA" id="ARBA00004229"/>
    </source>
</evidence>
<evidence type="ECO:0000256" key="3">
    <source>
        <dbReference type="ARBA" id="ARBA00022528"/>
    </source>
</evidence>
<dbReference type="KEGG" id="adu:107486134"/>
<dbReference type="Gene3D" id="3.40.50.1820">
    <property type="entry name" value="alpha/beta hydrolase"/>
    <property type="match status" value="1"/>
</dbReference>
<accession>A0A6P4D6N6</accession>
<proteinExistence type="inferred from homology"/>
<dbReference type="SUPFAM" id="SSF53474">
    <property type="entry name" value="alpha/beta-Hydrolases"/>
    <property type="match status" value="1"/>
</dbReference>
<keyword evidence="8" id="KW-0443">Lipid metabolism</keyword>
<dbReference type="GO" id="GO:0016042">
    <property type="term" value="P:lipid catabolic process"/>
    <property type="evidence" value="ECO:0007669"/>
    <property type="project" value="UniProtKB-KW"/>
</dbReference>
<protein>
    <submittedName>
        <fullName evidence="11">Phospholipase A(1) DAD1, chloroplastic-like</fullName>
    </submittedName>
</protein>
<keyword evidence="6" id="KW-0809">Transit peptide</keyword>
<dbReference type="InterPro" id="IPR029058">
    <property type="entry name" value="AB_hydrolase_fold"/>
</dbReference>
<dbReference type="PANTHER" id="PTHR31403:SF54">
    <property type="entry name" value="PHOSPHOLIPASE A(1) DAD1, CHLOROPLASTIC"/>
    <property type="match status" value="1"/>
</dbReference>
<keyword evidence="5" id="KW-0378">Hydrolase</keyword>
<dbReference type="OrthoDB" id="426718at2759"/>
<evidence type="ECO:0000256" key="2">
    <source>
        <dbReference type="ARBA" id="ARBA00010701"/>
    </source>
</evidence>
<keyword evidence="7" id="KW-0442">Lipid degradation</keyword>
<name>A0A6P4D6N6_ARADU</name>